<dbReference type="EMBL" id="DQ491001">
    <property type="protein sequence ID" value="ABT13607.1"/>
    <property type="molecule type" value="Genomic_DNA"/>
</dbReference>
<keyword evidence="1" id="KW-0812">Transmembrane</keyword>
<sequence length="79" mass="8474">MASVALELPANAPYPLLYPMLTGREANNSVENKVHTPDHTPLLNKNGVVIVCVTFIGRFVKGASGFVGMLYVVIVIGFT</sequence>
<feature type="transmembrane region" description="Helical" evidence="1">
    <location>
        <begin position="48"/>
        <end position="78"/>
    </location>
</feature>
<keyword evidence="1" id="KW-0472">Membrane</keyword>
<protein>
    <submittedName>
        <fullName evidence="2">Uncharacterized protein m053L</fullName>
    </submittedName>
</protein>
<keyword evidence="1" id="KW-1133">Transmembrane helix</keyword>
<evidence type="ECO:0000313" key="2">
    <source>
        <dbReference type="EMBL" id="ABT13607.1"/>
    </source>
</evidence>
<reference evidence="2 3" key="1">
    <citation type="journal article" date="2007" name="Virology">
        <title>Sequence and annotation of the 314-kb MT325 and the 321-kb FR483 viruses that infect Chlorella Pbi.</title>
        <authorList>
            <person name="Fitzgerald L.A."/>
            <person name="Graves M.V."/>
            <person name="Li X."/>
            <person name="Feldblyum T."/>
            <person name="Hartigan J."/>
            <person name="Van Etten J.L."/>
        </authorList>
    </citation>
    <scope>NUCLEOTIDE SEQUENCE [LARGE SCALE GENOMIC DNA]</scope>
    <source>
        <strain evidence="2 3">MT325</strain>
    </source>
</reference>
<name>A7ITD3_PBCVM</name>
<evidence type="ECO:0000256" key="1">
    <source>
        <dbReference type="SAM" id="Phobius"/>
    </source>
</evidence>
<accession>A7ITD3</accession>
<gene>
    <name evidence="2" type="primary">m053L</name>
    <name evidence="2" type="ORF">MT325_m053L</name>
</gene>
<proteinExistence type="predicted"/>
<organism evidence="2 3">
    <name type="scientific">Paramecium bursaria Chlorella virus MT325</name>
    <name type="common">PBCV-MT325</name>
    <dbReference type="NCBI Taxonomy" id="346932"/>
    <lineage>
        <taxon>Viruses</taxon>
        <taxon>Varidnaviria</taxon>
        <taxon>Bamfordvirae</taxon>
        <taxon>Nucleocytoviricota</taxon>
        <taxon>Megaviricetes</taxon>
        <taxon>Algavirales</taxon>
        <taxon>Phycodnaviridae</taxon>
        <taxon>Chlorovirus</taxon>
        <taxon>Chlorovirus conductrix</taxon>
        <taxon>Paramecium bursaria Chlorella virus A1</taxon>
    </lineage>
</organism>
<dbReference type="Proteomes" id="UP000246715">
    <property type="component" value="Segment"/>
</dbReference>
<evidence type="ECO:0000313" key="3">
    <source>
        <dbReference type="Proteomes" id="UP000246715"/>
    </source>
</evidence>
<organismHost>
    <name type="scientific">Paramecium bursaria</name>
    <dbReference type="NCBI Taxonomy" id="74790"/>
</organismHost>